<keyword evidence="2" id="KW-0067">ATP-binding</keyword>
<dbReference type="SUPFAM" id="SSF52540">
    <property type="entry name" value="P-loop containing nucleoside triphosphate hydrolases"/>
    <property type="match status" value="1"/>
</dbReference>
<evidence type="ECO:0000259" key="4">
    <source>
        <dbReference type="PROSITE" id="PS50043"/>
    </source>
</evidence>
<evidence type="ECO:0000256" key="2">
    <source>
        <dbReference type="ARBA" id="ARBA00022840"/>
    </source>
</evidence>
<dbReference type="Pfam" id="PF00196">
    <property type="entry name" value="GerE"/>
    <property type="match status" value="1"/>
</dbReference>
<reference evidence="5" key="1">
    <citation type="submission" date="2021-04" db="EMBL/GenBank/DDBJ databases">
        <title>Dactylosporangium aurantiacum NRRL B-8018 full assembly.</title>
        <authorList>
            <person name="Hartkoorn R.C."/>
            <person name="Beaudoing E."/>
            <person name="Hot D."/>
        </authorList>
    </citation>
    <scope>NUCLEOTIDE SEQUENCE</scope>
    <source>
        <strain evidence="5">NRRL B-8018</strain>
    </source>
</reference>
<feature type="compositionally biased region" description="Low complexity" evidence="3">
    <location>
        <begin position="853"/>
        <end position="870"/>
    </location>
</feature>
<keyword evidence="1" id="KW-0547">Nucleotide-binding</keyword>
<dbReference type="EMBL" id="CP073767">
    <property type="protein sequence ID" value="UWZ58439.1"/>
    <property type="molecule type" value="Genomic_DNA"/>
</dbReference>
<dbReference type="InterPro" id="IPR027417">
    <property type="entry name" value="P-loop_NTPase"/>
</dbReference>
<dbReference type="SUPFAM" id="SSF48452">
    <property type="entry name" value="TPR-like"/>
    <property type="match status" value="1"/>
</dbReference>
<dbReference type="Gene3D" id="1.10.10.10">
    <property type="entry name" value="Winged helix-like DNA-binding domain superfamily/Winged helix DNA-binding domain"/>
    <property type="match status" value="1"/>
</dbReference>
<dbReference type="GO" id="GO:0003677">
    <property type="term" value="F:DNA binding"/>
    <property type="evidence" value="ECO:0007669"/>
    <property type="project" value="InterPro"/>
</dbReference>
<evidence type="ECO:0000256" key="1">
    <source>
        <dbReference type="ARBA" id="ARBA00022741"/>
    </source>
</evidence>
<protein>
    <submittedName>
        <fullName evidence="5">AAA family ATPase</fullName>
    </submittedName>
</protein>
<dbReference type="PROSITE" id="PS00622">
    <property type="entry name" value="HTH_LUXR_1"/>
    <property type="match status" value="1"/>
</dbReference>
<gene>
    <name evidence="5" type="ORF">Daura_21025</name>
</gene>
<feature type="region of interest" description="Disordered" evidence="3">
    <location>
        <begin position="838"/>
        <end position="871"/>
    </location>
</feature>
<dbReference type="SMART" id="SM00421">
    <property type="entry name" value="HTH_LUXR"/>
    <property type="match status" value="1"/>
</dbReference>
<dbReference type="PROSITE" id="PS50043">
    <property type="entry name" value="HTH_LUXR_2"/>
    <property type="match status" value="1"/>
</dbReference>
<dbReference type="RefSeq" id="WP_033364667.1">
    <property type="nucleotide sequence ID" value="NZ_CP073767.1"/>
</dbReference>
<dbReference type="PANTHER" id="PTHR16305:SF28">
    <property type="entry name" value="GUANYLATE CYCLASE DOMAIN-CONTAINING PROTEIN"/>
    <property type="match status" value="1"/>
</dbReference>
<organism evidence="5 6">
    <name type="scientific">Dactylosporangium aurantiacum</name>
    <dbReference type="NCBI Taxonomy" id="35754"/>
    <lineage>
        <taxon>Bacteria</taxon>
        <taxon>Bacillati</taxon>
        <taxon>Actinomycetota</taxon>
        <taxon>Actinomycetes</taxon>
        <taxon>Micromonosporales</taxon>
        <taxon>Micromonosporaceae</taxon>
        <taxon>Dactylosporangium</taxon>
    </lineage>
</organism>
<dbReference type="InterPro" id="IPR011990">
    <property type="entry name" value="TPR-like_helical_dom_sf"/>
</dbReference>
<keyword evidence="6" id="KW-1185">Reference proteome</keyword>
<dbReference type="AlphaFoldDB" id="A0A9Q9ILN5"/>
<evidence type="ECO:0000313" key="5">
    <source>
        <dbReference type="EMBL" id="UWZ58439.1"/>
    </source>
</evidence>
<dbReference type="GO" id="GO:0005524">
    <property type="term" value="F:ATP binding"/>
    <property type="evidence" value="ECO:0007669"/>
    <property type="project" value="UniProtKB-KW"/>
</dbReference>
<dbReference type="GO" id="GO:0004016">
    <property type="term" value="F:adenylate cyclase activity"/>
    <property type="evidence" value="ECO:0007669"/>
    <property type="project" value="TreeGrafter"/>
</dbReference>
<dbReference type="Pfam" id="PF13191">
    <property type="entry name" value="AAA_16"/>
    <property type="match status" value="1"/>
</dbReference>
<dbReference type="SUPFAM" id="SSF46894">
    <property type="entry name" value="C-terminal effector domain of the bipartite response regulators"/>
    <property type="match status" value="1"/>
</dbReference>
<evidence type="ECO:0000313" key="6">
    <source>
        <dbReference type="Proteomes" id="UP001058003"/>
    </source>
</evidence>
<dbReference type="GO" id="GO:0005737">
    <property type="term" value="C:cytoplasm"/>
    <property type="evidence" value="ECO:0007669"/>
    <property type="project" value="TreeGrafter"/>
</dbReference>
<dbReference type="InterPro" id="IPR041664">
    <property type="entry name" value="AAA_16"/>
</dbReference>
<dbReference type="Proteomes" id="UP001058003">
    <property type="component" value="Chromosome"/>
</dbReference>
<dbReference type="CDD" id="cd06170">
    <property type="entry name" value="LuxR_C_like"/>
    <property type="match status" value="1"/>
</dbReference>
<accession>A0A9Q9ILN5</accession>
<sequence>MGGPGTGDPDGVLRAALGSSIAGNGAAVLITGAAGAGKTETLQGIMRRARDHGALTLVAAAGGAGRPAPLDLLRRLLTSGELPPELLADALRLLQPPPDTDAFLTAPAPGELSPRPRRGLADLMLRAAASTPVLIGVDDVDFADEASLQFLLYLVRRLHHAPILVVLTESAGRRVLDPRFRAEVQSLPNCHRLRLRPLTADAVAALLTAPDGEPPAAERVADHLRISGGNPRLLAGLLEDGDIDGGPAVAGEAFGRAVLTCLHRSSPRLVKLVRALAVLDEPAEPAVLADLTDTDVWSATRTLQEADETGMTTESRLRHPRTRATVLESMLPDELAAVHERAAAVLHEAGARASVVARHLVAARQLRETMPPGEPWRLPLLLAAARQVAEQDDPEFALECLLLADEWCTTDDERVVIQLQQVRAHWRMNPSGARPGVAALLVADRQGRLSSRSALELVLFLLWFGKVDEAVEVLGRFVGTDTTDDSPDTVMALYSTVAQLHYLYPEVSKPTDAEAQPPQSRIAVSTLRRAYQQAVGVVETLLRSRPERLTADAERILRLSPLDETTFGPVWVSLELLLLAERLDQARSWADTLQRSAQARRTSTWSALFSAMRATICLRQGDLAGAELDGRRALALLPVDGWGVMLGLPLSALSLAYTRRGAHDETAALLRIPVPEAMFRTPIGLQYLRARGHHRLALGHVQDAVADFERCRDLSQRWRRDTPTALPWRGDLAEARLALGDRQRAQELAQDQLSRLGPDNTRTRGITTRILAATSDLTERPALLRTAIDQLQASGDRHELGQAFADLSEALHALGDESQARLTMRMFDRFNTALTTTFTAPSEPAPEPVNGNGSAPPTAAPSGAPTGAPTDLSDAELRVATLAVQGRTNRQISQQLNVTVSTVEQHLTRIYRKLGVRGRTELLELPPDLRRPGTPSGSSNS</sequence>
<dbReference type="InterPro" id="IPR000792">
    <property type="entry name" value="Tscrpt_reg_LuxR_C"/>
</dbReference>
<feature type="domain" description="HTH luxR-type" evidence="4">
    <location>
        <begin position="865"/>
        <end position="930"/>
    </location>
</feature>
<dbReference type="PRINTS" id="PR00038">
    <property type="entry name" value="HTHLUXR"/>
</dbReference>
<dbReference type="GO" id="GO:0006355">
    <property type="term" value="P:regulation of DNA-templated transcription"/>
    <property type="evidence" value="ECO:0007669"/>
    <property type="project" value="InterPro"/>
</dbReference>
<name>A0A9Q9ILN5_9ACTN</name>
<dbReference type="KEGG" id="daur:Daura_21025"/>
<dbReference type="Gene3D" id="1.25.40.10">
    <property type="entry name" value="Tetratricopeptide repeat domain"/>
    <property type="match status" value="1"/>
</dbReference>
<dbReference type="InterPro" id="IPR036388">
    <property type="entry name" value="WH-like_DNA-bd_sf"/>
</dbReference>
<dbReference type="InterPro" id="IPR016032">
    <property type="entry name" value="Sig_transdc_resp-reg_C-effctor"/>
</dbReference>
<dbReference type="PANTHER" id="PTHR16305">
    <property type="entry name" value="TESTICULAR SOLUBLE ADENYLYL CYCLASE"/>
    <property type="match status" value="1"/>
</dbReference>
<dbReference type="OrthoDB" id="3178131at2"/>
<proteinExistence type="predicted"/>
<evidence type="ECO:0000256" key="3">
    <source>
        <dbReference type="SAM" id="MobiDB-lite"/>
    </source>
</evidence>